<dbReference type="InterPro" id="IPR001209">
    <property type="entry name" value="Ribosomal_uS14"/>
</dbReference>
<dbReference type="HAMAP" id="MF_00537">
    <property type="entry name" value="Ribosomal_uS14_1"/>
    <property type="match status" value="1"/>
</dbReference>
<comment type="function">
    <text evidence="5">Binds 16S rRNA, required for the assembly of 30S particles.</text>
</comment>
<dbReference type="GO" id="GO:0009507">
    <property type="term" value="C:chloroplast"/>
    <property type="evidence" value="ECO:0007669"/>
    <property type="project" value="UniProtKB-SubCell"/>
</dbReference>
<dbReference type="GO" id="GO:0006412">
    <property type="term" value="P:translation"/>
    <property type="evidence" value="ECO:0007669"/>
    <property type="project" value="UniProtKB-UniRule"/>
</dbReference>
<reference evidence="6" key="1">
    <citation type="submission" date="2016-11" db="EMBL/GenBank/DDBJ databases">
        <title>Chloroplast genome of compsopogon caeruleus.</title>
        <authorList>
            <person name="Nan F."/>
        </authorList>
    </citation>
    <scope>NUCLEOTIDE SEQUENCE</scope>
</reference>
<keyword evidence="6" id="KW-0934">Plastid</keyword>
<dbReference type="InterPro" id="IPR023036">
    <property type="entry name" value="Ribosomal_uS14_bac/plastid"/>
</dbReference>
<dbReference type="RefSeq" id="YP_009402721.1">
    <property type="nucleotide sequence ID" value="NC_035350.1"/>
</dbReference>
<dbReference type="PROSITE" id="PS00527">
    <property type="entry name" value="RIBOSOMAL_S14"/>
    <property type="match status" value="1"/>
</dbReference>
<dbReference type="SUPFAM" id="SSF57716">
    <property type="entry name" value="Glucocorticoid receptor-like (DNA-binding domain)"/>
    <property type="match status" value="1"/>
</dbReference>
<keyword evidence="3 5" id="KW-0687">Ribonucleoprotein</keyword>
<evidence type="ECO:0000256" key="1">
    <source>
        <dbReference type="ARBA" id="ARBA00009083"/>
    </source>
</evidence>
<dbReference type="InterPro" id="IPR018271">
    <property type="entry name" value="Ribosomal_uS14_CS"/>
</dbReference>
<keyword evidence="6" id="KW-0150">Chloroplast</keyword>
<accession>A0A1Z1XB43</accession>
<dbReference type="PANTHER" id="PTHR19836">
    <property type="entry name" value="30S RIBOSOMAL PROTEIN S14"/>
    <property type="match status" value="1"/>
</dbReference>
<evidence type="ECO:0000256" key="4">
    <source>
        <dbReference type="ARBA" id="ARBA00035247"/>
    </source>
</evidence>
<name>A0A1Z1XB43_9RHOD</name>
<comment type="similarity">
    <text evidence="1 5">Belongs to the universal ribosomal protein uS14 family.</text>
</comment>
<comment type="subunit">
    <text evidence="5">Part of the 30S ribosomal subunit.</text>
</comment>
<dbReference type="GO" id="GO:0019843">
    <property type="term" value="F:rRNA binding"/>
    <property type="evidence" value="ECO:0007669"/>
    <property type="project" value="UniProtKB-UniRule"/>
</dbReference>
<protein>
    <recommendedName>
        <fullName evidence="4 5">Small ribosomal subunit protein uS14c</fullName>
    </recommendedName>
</protein>
<keyword evidence="5" id="KW-0699">rRNA-binding</keyword>
<proteinExistence type="inferred from homology"/>
<dbReference type="GeneID" id="33366747"/>
<evidence type="ECO:0000313" key="6">
    <source>
        <dbReference type="EMBL" id="ARX96074.1"/>
    </source>
</evidence>
<dbReference type="GO" id="GO:0015935">
    <property type="term" value="C:small ribosomal subunit"/>
    <property type="evidence" value="ECO:0007669"/>
    <property type="project" value="TreeGrafter"/>
</dbReference>
<evidence type="ECO:0000256" key="2">
    <source>
        <dbReference type="ARBA" id="ARBA00022980"/>
    </source>
</evidence>
<dbReference type="EMBL" id="KY083067">
    <property type="protein sequence ID" value="ARX96074.1"/>
    <property type="molecule type" value="Genomic_DNA"/>
</dbReference>
<dbReference type="Pfam" id="PF00253">
    <property type="entry name" value="Ribosomal_S14"/>
    <property type="match status" value="1"/>
</dbReference>
<dbReference type="GO" id="GO:0003735">
    <property type="term" value="F:structural constituent of ribosome"/>
    <property type="evidence" value="ECO:0007669"/>
    <property type="project" value="InterPro"/>
</dbReference>
<organism evidence="6">
    <name type="scientific">Compsopogon caeruleus</name>
    <dbReference type="NCBI Taxonomy" id="31354"/>
    <lineage>
        <taxon>Eukaryota</taxon>
        <taxon>Rhodophyta</taxon>
        <taxon>Compsopogonophyceae</taxon>
        <taxon>Compsopogonales</taxon>
        <taxon>Compsopogonaceae</taxon>
        <taxon>Compsopogon</taxon>
    </lineage>
</organism>
<dbReference type="Gene3D" id="1.10.287.1480">
    <property type="match status" value="1"/>
</dbReference>
<geneLocation type="chloroplast" evidence="6"/>
<gene>
    <name evidence="5 6" type="primary">rps14</name>
</gene>
<evidence type="ECO:0000256" key="5">
    <source>
        <dbReference type="HAMAP-Rule" id="MF_00537"/>
    </source>
</evidence>
<dbReference type="AlphaFoldDB" id="A0A1Z1XB43"/>
<dbReference type="NCBIfam" id="NF006477">
    <property type="entry name" value="PRK08881.1"/>
    <property type="match status" value="1"/>
</dbReference>
<comment type="subcellular location">
    <subcellularLocation>
        <location evidence="5">Plastid</location>
        <location evidence="5">Chloroplast</location>
    </subcellularLocation>
</comment>
<sequence length="117" mass="14042">MVFILLFYCYKHINNINMAKKNMIEREKKRAQLINKYKQKRIHIKKEIKNTTSFEEKIELQLKLQNLPRNSAACRGRNRCWLTGRSRGYYRDFGLSRHALREMAHNCLLPGVLKSSW</sequence>
<dbReference type="FunFam" id="1.10.287.1480:FF:000001">
    <property type="entry name" value="30S ribosomal protein S14"/>
    <property type="match status" value="1"/>
</dbReference>
<dbReference type="PANTHER" id="PTHR19836:SF19">
    <property type="entry name" value="SMALL RIBOSOMAL SUBUNIT PROTEIN US14M"/>
    <property type="match status" value="1"/>
</dbReference>
<evidence type="ECO:0000256" key="3">
    <source>
        <dbReference type="ARBA" id="ARBA00023274"/>
    </source>
</evidence>
<keyword evidence="2 5" id="KW-0689">Ribosomal protein</keyword>
<keyword evidence="5" id="KW-0694">RNA-binding</keyword>